<keyword evidence="2 7" id="KW-0227">DNA damage</keyword>
<dbReference type="Pfam" id="PF21176">
    <property type="entry name" value="RecR_HhH"/>
    <property type="match status" value="1"/>
</dbReference>
<accession>A0A6S6SM58</accession>
<dbReference type="SUPFAM" id="SSF111304">
    <property type="entry name" value="Recombination protein RecR"/>
    <property type="match status" value="1"/>
</dbReference>
<evidence type="ECO:0000256" key="7">
    <source>
        <dbReference type="HAMAP-Rule" id="MF_00017"/>
    </source>
</evidence>
<dbReference type="PROSITE" id="PS50880">
    <property type="entry name" value="TOPRIM"/>
    <property type="match status" value="1"/>
</dbReference>
<dbReference type="InterPro" id="IPR000093">
    <property type="entry name" value="DNA_Rcmb_RecR"/>
</dbReference>
<proteinExistence type="inferred from homology"/>
<comment type="function">
    <text evidence="7">May play a role in DNA repair. It seems to be involved in an RecBC-independent recombinational process of DNA repair. It may act with RecF and RecO.</text>
</comment>
<dbReference type="GO" id="GO:0006310">
    <property type="term" value="P:DNA recombination"/>
    <property type="evidence" value="ECO:0007669"/>
    <property type="project" value="UniProtKB-UniRule"/>
</dbReference>
<evidence type="ECO:0000313" key="9">
    <source>
        <dbReference type="EMBL" id="CAA6807269.1"/>
    </source>
</evidence>
<dbReference type="InterPro" id="IPR023627">
    <property type="entry name" value="Rcmb_RecR"/>
</dbReference>
<reference evidence="9" key="1">
    <citation type="submission" date="2020-01" db="EMBL/GenBank/DDBJ databases">
        <authorList>
            <person name="Meier V. D."/>
            <person name="Meier V D."/>
        </authorList>
    </citation>
    <scope>NUCLEOTIDE SEQUENCE</scope>
    <source>
        <strain evidence="9">HLG_WM_MAG_12</strain>
    </source>
</reference>
<keyword evidence="3 7" id="KW-0863">Zinc-finger</keyword>
<comment type="similarity">
    <text evidence="7">Belongs to the RecR family.</text>
</comment>
<sequence length="187" mass="21108">MKNHKFNTLIETLSELPTVGKKSASRFAYHLIFKDSFLALKLAHNIEDAINNVKKCGVCQGISESEICYICLDSSRDNEKLCIVSSPQDILIFEENKLYDGKYFVIEDLESFDEHKLKNLVLSGVNELIFALEHSIGNDALILYIEDKLKDHNLTFTKLAQGIPSGMSLQNIDIVSLNKAILQRTKT</sequence>
<evidence type="ECO:0000256" key="3">
    <source>
        <dbReference type="ARBA" id="ARBA00022771"/>
    </source>
</evidence>
<dbReference type="NCBIfam" id="TIGR00615">
    <property type="entry name" value="recR"/>
    <property type="match status" value="1"/>
</dbReference>
<dbReference type="EMBL" id="CACVAW010000026">
    <property type="protein sequence ID" value="CAA6807269.1"/>
    <property type="molecule type" value="Genomic_DNA"/>
</dbReference>
<protein>
    <recommendedName>
        <fullName evidence="7">Recombination protein RecR</fullName>
    </recommendedName>
</protein>
<feature type="zinc finger region" description="C4-type" evidence="7">
    <location>
        <begin position="56"/>
        <end position="71"/>
    </location>
</feature>
<dbReference type="Pfam" id="PF02132">
    <property type="entry name" value="RecR_ZnF"/>
    <property type="match status" value="1"/>
</dbReference>
<evidence type="ECO:0000256" key="2">
    <source>
        <dbReference type="ARBA" id="ARBA00022763"/>
    </source>
</evidence>
<dbReference type="GO" id="GO:0003677">
    <property type="term" value="F:DNA binding"/>
    <property type="evidence" value="ECO:0007669"/>
    <property type="project" value="UniProtKB-UniRule"/>
</dbReference>
<keyword evidence="5 7" id="KW-0233">DNA recombination</keyword>
<dbReference type="PANTHER" id="PTHR30446">
    <property type="entry name" value="RECOMBINATION PROTEIN RECR"/>
    <property type="match status" value="1"/>
</dbReference>
<dbReference type="InterPro" id="IPR015967">
    <property type="entry name" value="Rcmb_RecR_Znf"/>
</dbReference>
<organism evidence="9">
    <name type="scientific">uncultured Campylobacterales bacterium</name>
    <dbReference type="NCBI Taxonomy" id="352960"/>
    <lineage>
        <taxon>Bacteria</taxon>
        <taxon>Pseudomonadati</taxon>
        <taxon>Campylobacterota</taxon>
        <taxon>Epsilonproteobacteria</taxon>
        <taxon>Campylobacterales</taxon>
        <taxon>environmental samples</taxon>
    </lineage>
</organism>
<dbReference type="PANTHER" id="PTHR30446:SF0">
    <property type="entry name" value="RECOMBINATION PROTEIN RECR"/>
    <property type="match status" value="1"/>
</dbReference>
<dbReference type="HAMAP" id="MF_00017">
    <property type="entry name" value="RecR"/>
    <property type="match status" value="1"/>
</dbReference>
<name>A0A6S6SM58_9BACT</name>
<dbReference type="PROSITE" id="PS01300">
    <property type="entry name" value="RECR"/>
    <property type="match status" value="1"/>
</dbReference>
<dbReference type="GO" id="GO:0008270">
    <property type="term" value="F:zinc ion binding"/>
    <property type="evidence" value="ECO:0007669"/>
    <property type="project" value="UniProtKB-KW"/>
</dbReference>
<evidence type="ECO:0000256" key="6">
    <source>
        <dbReference type="ARBA" id="ARBA00023204"/>
    </source>
</evidence>
<dbReference type="Gene3D" id="1.10.8.420">
    <property type="entry name" value="RecR Domain 1"/>
    <property type="match status" value="1"/>
</dbReference>
<evidence type="ECO:0000256" key="1">
    <source>
        <dbReference type="ARBA" id="ARBA00022723"/>
    </source>
</evidence>
<dbReference type="GO" id="GO:0006281">
    <property type="term" value="P:DNA repair"/>
    <property type="evidence" value="ECO:0007669"/>
    <property type="project" value="UniProtKB-UniRule"/>
</dbReference>
<keyword evidence="1 7" id="KW-0479">Metal-binding</keyword>
<evidence type="ECO:0000256" key="5">
    <source>
        <dbReference type="ARBA" id="ARBA00023172"/>
    </source>
</evidence>
<gene>
    <name evidence="7" type="primary">recR</name>
    <name evidence="9" type="ORF">HELGO_WM14788</name>
</gene>
<keyword evidence="6 7" id="KW-0234">DNA repair</keyword>
<feature type="domain" description="Toprim" evidence="8">
    <location>
        <begin position="79"/>
        <end position="164"/>
    </location>
</feature>
<evidence type="ECO:0000259" key="8">
    <source>
        <dbReference type="PROSITE" id="PS50880"/>
    </source>
</evidence>
<dbReference type="AlphaFoldDB" id="A0A6S6SM58"/>
<keyword evidence="4 7" id="KW-0862">Zinc</keyword>
<dbReference type="Gene3D" id="3.40.1360.10">
    <property type="match status" value="1"/>
</dbReference>
<evidence type="ECO:0000256" key="4">
    <source>
        <dbReference type="ARBA" id="ARBA00022833"/>
    </source>
</evidence>
<dbReference type="InterPro" id="IPR006171">
    <property type="entry name" value="TOPRIM_dom"/>
</dbReference>